<dbReference type="AlphaFoldDB" id="A0A557QW03"/>
<dbReference type="Proteomes" id="UP000319502">
    <property type="component" value="Unassembled WGS sequence"/>
</dbReference>
<comment type="caution">
    <text evidence="3">The sequence shown here is derived from an EMBL/GenBank/DDBJ whole genome shotgun (WGS) entry which is preliminary data.</text>
</comment>
<keyword evidence="4" id="KW-1185">Reference proteome</keyword>
<evidence type="ECO:0000313" key="4">
    <source>
        <dbReference type="Proteomes" id="UP000319502"/>
    </source>
</evidence>
<feature type="domain" description="UspA" evidence="2">
    <location>
        <begin position="5"/>
        <end position="160"/>
    </location>
</feature>
<dbReference type="PANTHER" id="PTHR46268">
    <property type="entry name" value="STRESS RESPONSE PROTEIN NHAX"/>
    <property type="match status" value="1"/>
</dbReference>
<proteinExistence type="inferred from homology"/>
<feature type="domain" description="UspA" evidence="2">
    <location>
        <begin position="211"/>
        <end position="287"/>
    </location>
</feature>
<sequence>MNIDRKILACVDTTPMADVVTDYATWAARRLDAPVELLHVLERHVELSDNQDHSGAIGLDAQEKLMDRLTQEDAERTRSAREQGRVLLSGLRERAEQGGATTVDSRLRHGDIEETLAEQQEGSRLLIIGRNGHPRRDAKTGLGQHLEWVVRSATRPVLVVTEAYREPRSVLFAFDGSSVTRKGVDMLAGSPLLRGLKLQLLIAGEPGAAEQKSLDAAVVSLVAAGIEATASTRAGSPKEVVADALATGGFDMLVMGAYSHSPLRSLLFGSKTTDMLTSTCVPTLLLR</sequence>
<protein>
    <submittedName>
        <fullName evidence="3">Universal stress protein</fullName>
    </submittedName>
</protein>
<evidence type="ECO:0000259" key="2">
    <source>
        <dbReference type="Pfam" id="PF00582"/>
    </source>
</evidence>
<name>A0A557QW03_9RHOO</name>
<dbReference type="CDD" id="cd00293">
    <property type="entry name" value="USP-like"/>
    <property type="match status" value="2"/>
</dbReference>
<dbReference type="InterPro" id="IPR006016">
    <property type="entry name" value="UspA"/>
</dbReference>
<dbReference type="SUPFAM" id="SSF52402">
    <property type="entry name" value="Adenine nucleotide alpha hydrolases-like"/>
    <property type="match status" value="2"/>
</dbReference>
<dbReference type="RefSeq" id="WP_144309642.1">
    <property type="nucleotide sequence ID" value="NZ_VMNK01000008.1"/>
</dbReference>
<gene>
    <name evidence="3" type="ORF">FHP91_10940</name>
</gene>
<reference evidence="3 4" key="1">
    <citation type="submission" date="2019-07" db="EMBL/GenBank/DDBJ databases">
        <title>The pathways for chlorine oxyanion respiration interact through the shared metabolite chlorate.</title>
        <authorList>
            <person name="Barnum T.P."/>
            <person name="Cheng Y."/>
            <person name="Hill K.A."/>
            <person name="Lucas L.N."/>
            <person name="Carlson H.K."/>
            <person name="Coates J.D."/>
        </authorList>
    </citation>
    <scope>NUCLEOTIDE SEQUENCE [LARGE SCALE GENOMIC DNA]</scope>
    <source>
        <strain evidence="3 4">SFB-3</strain>
    </source>
</reference>
<accession>A0A557QW03</accession>
<dbReference type="EMBL" id="VMNK01000008">
    <property type="protein sequence ID" value="TVO57093.1"/>
    <property type="molecule type" value="Genomic_DNA"/>
</dbReference>
<evidence type="ECO:0000256" key="1">
    <source>
        <dbReference type="ARBA" id="ARBA00008791"/>
    </source>
</evidence>
<organism evidence="3 4">
    <name type="scientific">Denitromonas halophila</name>
    <dbReference type="NCBI Taxonomy" id="1629404"/>
    <lineage>
        <taxon>Bacteria</taxon>
        <taxon>Pseudomonadati</taxon>
        <taxon>Pseudomonadota</taxon>
        <taxon>Betaproteobacteria</taxon>
        <taxon>Rhodocyclales</taxon>
        <taxon>Zoogloeaceae</taxon>
        <taxon>Denitromonas</taxon>
    </lineage>
</organism>
<dbReference type="PANTHER" id="PTHR46268:SF6">
    <property type="entry name" value="UNIVERSAL STRESS PROTEIN UP12"/>
    <property type="match status" value="1"/>
</dbReference>
<comment type="similarity">
    <text evidence="1">Belongs to the universal stress protein A family.</text>
</comment>
<dbReference type="OrthoDB" id="9804721at2"/>
<dbReference type="Gene3D" id="3.40.50.12370">
    <property type="match status" value="1"/>
</dbReference>
<evidence type="ECO:0000313" key="3">
    <source>
        <dbReference type="EMBL" id="TVO57093.1"/>
    </source>
</evidence>
<dbReference type="Pfam" id="PF00582">
    <property type="entry name" value="Usp"/>
    <property type="match status" value="2"/>
</dbReference>